<dbReference type="PANTHER" id="PTHR12839:SF7">
    <property type="entry name" value="REGULATOR OF NONSENSE TRANSCRIPTS 2"/>
    <property type="match status" value="1"/>
</dbReference>
<dbReference type="InterPro" id="IPR039762">
    <property type="entry name" value="Nmd2/UPF2"/>
</dbReference>
<dbReference type="PANTHER" id="PTHR12839">
    <property type="entry name" value="NONSENSE-MEDIATED MRNA DECAY PROTEIN 2 UP-FRAMESHIFT SUPPRESSOR 2"/>
    <property type="match status" value="1"/>
</dbReference>
<proteinExistence type="predicted"/>
<organism evidence="2">
    <name type="scientific">Anisakis simplex</name>
    <name type="common">Herring worm</name>
    <dbReference type="NCBI Taxonomy" id="6269"/>
    <lineage>
        <taxon>Eukaryota</taxon>
        <taxon>Metazoa</taxon>
        <taxon>Ecdysozoa</taxon>
        <taxon>Nematoda</taxon>
        <taxon>Chromadorea</taxon>
        <taxon>Rhabditida</taxon>
        <taxon>Spirurina</taxon>
        <taxon>Ascaridomorpha</taxon>
        <taxon>Ascaridoidea</taxon>
        <taxon>Anisakidae</taxon>
        <taxon>Anisakis</taxon>
        <taxon>Anisakis simplex complex</taxon>
    </lineage>
</organism>
<evidence type="ECO:0000256" key="1">
    <source>
        <dbReference type="SAM" id="MobiDB-lite"/>
    </source>
</evidence>
<dbReference type="GO" id="GO:0005737">
    <property type="term" value="C:cytoplasm"/>
    <property type="evidence" value="ECO:0007669"/>
    <property type="project" value="TreeGrafter"/>
</dbReference>
<evidence type="ECO:0000313" key="2">
    <source>
        <dbReference type="WBParaSite" id="ASIM_0000683301-mRNA-1"/>
    </source>
</evidence>
<dbReference type="GO" id="GO:0000184">
    <property type="term" value="P:nuclear-transcribed mRNA catabolic process, nonsense-mediated decay"/>
    <property type="evidence" value="ECO:0007669"/>
    <property type="project" value="InterPro"/>
</dbReference>
<dbReference type="AlphaFoldDB" id="A0A0M3JGS6"/>
<dbReference type="WBParaSite" id="ASIM_0000683301-mRNA-1">
    <property type="protein sequence ID" value="ASIM_0000683301-mRNA-1"/>
    <property type="gene ID" value="ASIM_0000683301"/>
</dbReference>
<protein>
    <submittedName>
        <fullName evidence="2">BESS domain-containing protein</fullName>
    </submittedName>
</protein>
<sequence>LEPVSGEIEDVDVNDLEDIAEVNEDDLSQSEEDEDEEEECEPPAVEVCEVNPIDTSKVSGQELKLMMNAFLEQLPWLINRDLIDKAALDFVTSLNTKNNRKKLCQSELNI</sequence>
<accession>A0A0M3JGS6</accession>
<name>A0A0M3JGS6_ANISI</name>
<feature type="compositionally biased region" description="Acidic residues" evidence="1">
    <location>
        <begin position="7"/>
        <end position="41"/>
    </location>
</feature>
<feature type="region of interest" description="Disordered" evidence="1">
    <location>
        <begin position="1"/>
        <end position="43"/>
    </location>
</feature>
<dbReference type="GO" id="GO:0035145">
    <property type="term" value="C:exon-exon junction complex"/>
    <property type="evidence" value="ECO:0007669"/>
    <property type="project" value="TreeGrafter"/>
</dbReference>
<reference evidence="2" key="1">
    <citation type="submission" date="2017-02" db="UniProtKB">
        <authorList>
            <consortium name="WormBaseParasite"/>
        </authorList>
    </citation>
    <scope>IDENTIFICATION</scope>
</reference>